<dbReference type="InterPro" id="IPR018641">
    <property type="entry name" value="Trfase_1_rSAM/seldom-assoc"/>
</dbReference>
<gene>
    <name evidence="1" type="ORF">IU459_18285</name>
</gene>
<dbReference type="PANTHER" id="PTHR36529">
    <property type="entry name" value="SLL1095 PROTEIN"/>
    <property type="match status" value="1"/>
</dbReference>
<keyword evidence="2" id="KW-1185">Reference proteome</keyword>
<accession>A0ABS0CS73</accession>
<proteinExistence type="predicted"/>
<dbReference type="Gene3D" id="3.90.550.10">
    <property type="entry name" value="Spore Coat Polysaccharide Biosynthesis Protein SpsA, Chain A"/>
    <property type="match status" value="1"/>
</dbReference>
<dbReference type="PANTHER" id="PTHR36529:SF1">
    <property type="entry name" value="GLYCOSYLTRANSFERASE"/>
    <property type="match status" value="1"/>
</dbReference>
<organism evidence="1 2">
    <name type="scientific">Nocardia amamiensis</name>
    <dbReference type="NCBI Taxonomy" id="404578"/>
    <lineage>
        <taxon>Bacteria</taxon>
        <taxon>Bacillati</taxon>
        <taxon>Actinomycetota</taxon>
        <taxon>Actinomycetes</taxon>
        <taxon>Mycobacteriales</taxon>
        <taxon>Nocardiaceae</taxon>
        <taxon>Nocardia</taxon>
    </lineage>
</organism>
<dbReference type="RefSeq" id="WP_195130760.1">
    <property type="nucleotide sequence ID" value="NZ_JADLQX010000013.1"/>
</dbReference>
<evidence type="ECO:0000313" key="1">
    <source>
        <dbReference type="EMBL" id="MBF6299476.1"/>
    </source>
</evidence>
<protein>
    <submittedName>
        <fullName evidence="1">DUF2064 domain-containing protein</fullName>
    </submittedName>
</protein>
<dbReference type="Proteomes" id="UP000702209">
    <property type="component" value="Unassembled WGS sequence"/>
</dbReference>
<name>A0ABS0CS73_9NOCA</name>
<comment type="caution">
    <text evidence="1">The sequence shown here is derived from an EMBL/GenBank/DDBJ whole genome shotgun (WGS) entry which is preliminary data.</text>
</comment>
<evidence type="ECO:0000313" key="2">
    <source>
        <dbReference type="Proteomes" id="UP000702209"/>
    </source>
</evidence>
<dbReference type="SUPFAM" id="SSF53448">
    <property type="entry name" value="Nucleotide-diphospho-sugar transferases"/>
    <property type="match status" value="1"/>
</dbReference>
<dbReference type="Pfam" id="PF09837">
    <property type="entry name" value="DUF2064"/>
    <property type="match status" value="1"/>
</dbReference>
<dbReference type="InterPro" id="IPR029044">
    <property type="entry name" value="Nucleotide-diphossugar_trans"/>
</dbReference>
<dbReference type="EMBL" id="JADLQX010000013">
    <property type="protein sequence ID" value="MBF6299476.1"/>
    <property type="molecule type" value="Genomic_DNA"/>
</dbReference>
<sequence length="222" mass="22941">MTSATTLLVLAKAPIAGFAKTRLTPPLTPREAALVAAASLLDTLESVLASQVTHRVVAFTGNLGAAEHGTEIARMLHRFSVIPQRGANFGARLANAHADAACFGAPVLQIGMDTPQIGPDVLTCAATALAAGEAAVLGPAADGGWWALGLPSPQPARLLAEIPMSTNRTGELTRAALLSCGLPVHNLPLFSDVDSFDDAVRVAAHSGGRFADTIHRMSRVSR</sequence>
<reference evidence="1 2" key="1">
    <citation type="submission" date="2020-10" db="EMBL/GenBank/DDBJ databases">
        <title>Identification of Nocardia species via Next-generation sequencing and recognition of intraspecies genetic diversity.</title>
        <authorList>
            <person name="Li P."/>
            <person name="Li P."/>
            <person name="Lu B."/>
        </authorList>
    </citation>
    <scope>NUCLEOTIDE SEQUENCE [LARGE SCALE GENOMIC DNA]</scope>
    <source>
        <strain evidence="1 2">BJ06-0157</strain>
    </source>
</reference>